<evidence type="ECO:0000259" key="4">
    <source>
        <dbReference type="Pfam" id="PF00535"/>
    </source>
</evidence>
<dbReference type="Gene3D" id="3.90.550.10">
    <property type="entry name" value="Spore Coat Polysaccharide Biosynthesis Protein SpsA, Chain A"/>
    <property type="match status" value="1"/>
</dbReference>
<dbReference type="GO" id="GO:0004582">
    <property type="term" value="F:dolichyl-phosphate beta-D-mannosyltransferase activity"/>
    <property type="evidence" value="ECO:0007669"/>
    <property type="project" value="InterPro"/>
</dbReference>
<evidence type="ECO:0000256" key="1">
    <source>
        <dbReference type="ARBA" id="ARBA00006739"/>
    </source>
</evidence>
<dbReference type="EMBL" id="CP121196">
    <property type="protein sequence ID" value="XBH15493.1"/>
    <property type="molecule type" value="Genomic_DNA"/>
</dbReference>
<keyword evidence="2" id="KW-0328">Glycosyltransferase</keyword>
<dbReference type="Pfam" id="PF00535">
    <property type="entry name" value="Glycos_transf_2"/>
    <property type="match status" value="1"/>
</dbReference>
<name>A0AAU7DED4_9BACT</name>
<dbReference type="RefSeq" id="WP_348260726.1">
    <property type="nucleotide sequence ID" value="NZ_CP121196.1"/>
</dbReference>
<dbReference type="GO" id="GO:0006506">
    <property type="term" value="P:GPI anchor biosynthetic process"/>
    <property type="evidence" value="ECO:0007669"/>
    <property type="project" value="TreeGrafter"/>
</dbReference>
<reference evidence="5" key="1">
    <citation type="submission" date="2023-03" db="EMBL/GenBank/DDBJ databases">
        <title>Edaphobacter sp.</title>
        <authorList>
            <person name="Huber K.J."/>
            <person name="Papendorf J."/>
            <person name="Pilke C."/>
            <person name="Bunk B."/>
            <person name="Sproeer C."/>
            <person name="Pester M."/>
        </authorList>
    </citation>
    <scope>NUCLEOTIDE SEQUENCE</scope>
    <source>
        <strain evidence="5">DSM 110680</strain>
    </source>
</reference>
<dbReference type="GO" id="GO:0016020">
    <property type="term" value="C:membrane"/>
    <property type="evidence" value="ECO:0007669"/>
    <property type="project" value="GOC"/>
</dbReference>
<dbReference type="GO" id="GO:0035269">
    <property type="term" value="P:protein O-linked glycosylation via mannose"/>
    <property type="evidence" value="ECO:0007669"/>
    <property type="project" value="TreeGrafter"/>
</dbReference>
<feature type="domain" description="Glycosyltransferase 2-like" evidence="4">
    <location>
        <begin position="26"/>
        <end position="163"/>
    </location>
</feature>
<protein>
    <submittedName>
        <fullName evidence="5">Polyprenol monophosphomannose synthase</fullName>
    </submittedName>
</protein>
<gene>
    <name evidence="5" type="ORF">P8935_13035</name>
</gene>
<accession>A0AAU7DED4</accession>
<dbReference type="GO" id="GO:0006488">
    <property type="term" value="P:dolichol-linked oligosaccharide biosynthetic process"/>
    <property type="evidence" value="ECO:0007669"/>
    <property type="project" value="TreeGrafter"/>
</dbReference>
<dbReference type="AlphaFoldDB" id="A0AAU7DED4"/>
<evidence type="ECO:0000256" key="3">
    <source>
        <dbReference type="ARBA" id="ARBA00022679"/>
    </source>
</evidence>
<dbReference type="InterPro" id="IPR039528">
    <property type="entry name" value="DPM1-like"/>
</dbReference>
<evidence type="ECO:0000256" key="2">
    <source>
        <dbReference type="ARBA" id="ARBA00022676"/>
    </source>
</evidence>
<dbReference type="PANTHER" id="PTHR43398">
    <property type="entry name" value="DOLICHOL-PHOSPHATE MANNOSYLTRANSFERASE SUBUNIT 1"/>
    <property type="match status" value="1"/>
</dbReference>
<dbReference type="PANTHER" id="PTHR43398:SF1">
    <property type="entry name" value="DOLICHOL-PHOSPHATE MANNOSYLTRANSFERASE SUBUNIT 1"/>
    <property type="match status" value="1"/>
</dbReference>
<organism evidence="5">
    <name type="scientific">Telmatobacter sp. DSM 110680</name>
    <dbReference type="NCBI Taxonomy" id="3036704"/>
    <lineage>
        <taxon>Bacteria</taxon>
        <taxon>Pseudomonadati</taxon>
        <taxon>Acidobacteriota</taxon>
        <taxon>Terriglobia</taxon>
        <taxon>Terriglobales</taxon>
        <taxon>Acidobacteriaceae</taxon>
        <taxon>Telmatobacter</taxon>
    </lineage>
</organism>
<dbReference type="InterPro" id="IPR029044">
    <property type="entry name" value="Nucleotide-diphossugar_trans"/>
</dbReference>
<evidence type="ECO:0000313" key="5">
    <source>
        <dbReference type="EMBL" id="XBH15493.1"/>
    </source>
</evidence>
<dbReference type="InterPro" id="IPR001173">
    <property type="entry name" value="Glyco_trans_2-like"/>
</dbReference>
<dbReference type="CDD" id="cd06442">
    <property type="entry name" value="DPM1_like"/>
    <property type="match status" value="1"/>
</dbReference>
<proteinExistence type="inferred from homology"/>
<dbReference type="SUPFAM" id="SSF53448">
    <property type="entry name" value="Nucleotide-diphospho-sugar transferases"/>
    <property type="match status" value="1"/>
</dbReference>
<sequence length="264" mass="29532">MDRSSSIHERPQNRRPVLVRKLAMAIPTLCEADNIPELLCRVRAVLNALNFDYEILIIDDDSCDGTAEIVSTLAQEDERIRLLVRKGQRGLSGAILHGWENTDATILGVMDADFQHPPELLAELAKAIASGCDLVIGSRYTPGGGYGRWNVIRRVLSAAAVWVTWPVQRFGLRAKDPLSGFFFVRRECLSGIEFQQSGFKLLLEILVRARLSSVREIPFAFGERYRGASKANIKVALEYGRLLARLYRDRFGLGRSVPVSTFVD</sequence>
<keyword evidence="3" id="KW-0808">Transferase</keyword>
<comment type="similarity">
    <text evidence="1">Belongs to the glycosyltransferase 2 family.</text>
</comment>